<name>A0ABT6WPY9_9ACTN</name>
<evidence type="ECO:0000256" key="2">
    <source>
        <dbReference type="ARBA" id="ARBA00022475"/>
    </source>
</evidence>
<comment type="caution">
    <text evidence="7">The sequence shown here is derived from an EMBL/GenBank/DDBJ whole genome shotgun (WGS) entry which is preliminary data.</text>
</comment>
<sequence>MTTLAEKAAPAAPARAKARWIVVVVVAAILGAELALGWQSLADALTHLRAPHLGWLAAALLAGTAAIQAYARMQRHLLRSAGVRVSLLRHTALAYAAHSLSVTLPGGPAFSTALNYRQMRRFGASPAIASWCIALSGILSAAALALITAFSTITANGTPDPHTFVALAVAALLATIGVRRLTRHPSSLTAVTRPVLIAVNRLRHRPADHGQERIQGFLEQLRAARLTPGHGAAAVTYALLNWLLDAACLWLCSMAVGGGSIGAGQLMLAFCAGMAAGTITIIPGGLGIIDGALILGLMAGGITAEIAIAVVVLYRLITLGFIIGVGWLSYLAIRRGGTR</sequence>
<feature type="transmembrane region" description="Helical" evidence="6">
    <location>
        <begin position="232"/>
        <end position="256"/>
    </location>
</feature>
<evidence type="ECO:0000256" key="1">
    <source>
        <dbReference type="ARBA" id="ARBA00004651"/>
    </source>
</evidence>
<dbReference type="Proteomes" id="UP001241758">
    <property type="component" value="Unassembled WGS sequence"/>
</dbReference>
<evidence type="ECO:0000256" key="4">
    <source>
        <dbReference type="ARBA" id="ARBA00022989"/>
    </source>
</evidence>
<dbReference type="RefSeq" id="WP_282762756.1">
    <property type="nucleotide sequence ID" value="NZ_JASCTH010000016.1"/>
</dbReference>
<protein>
    <submittedName>
        <fullName evidence="7">YbhN family protein</fullName>
    </submittedName>
</protein>
<dbReference type="InterPro" id="IPR022791">
    <property type="entry name" value="L-PG_synthase/AglD"/>
</dbReference>
<keyword evidence="5 6" id="KW-0472">Membrane</keyword>
<evidence type="ECO:0000256" key="3">
    <source>
        <dbReference type="ARBA" id="ARBA00022692"/>
    </source>
</evidence>
<accession>A0ABT6WPY9</accession>
<gene>
    <name evidence="7" type="ORF">QLQ12_24430</name>
</gene>
<keyword evidence="3 6" id="KW-0812">Transmembrane</keyword>
<reference evidence="7 8" key="1">
    <citation type="submission" date="2023-05" db="EMBL/GenBank/DDBJ databases">
        <title>Actinoplanes sp. NEAU-A12 genome sequencing.</title>
        <authorList>
            <person name="Wang Z.-S."/>
        </authorList>
    </citation>
    <scope>NUCLEOTIDE SEQUENCE [LARGE SCALE GENOMIC DNA]</scope>
    <source>
        <strain evidence="7 8">NEAU-A12</strain>
    </source>
</reference>
<feature type="transmembrane region" description="Helical" evidence="6">
    <location>
        <begin position="20"/>
        <end position="41"/>
    </location>
</feature>
<feature type="transmembrane region" description="Helical" evidence="6">
    <location>
        <begin position="127"/>
        <end position="150"/>
    </location>
</feature>
<comment type="subcellular location">
    <subcellularLocation>
        <location evidence="1">Cell membrane</location>
        <topology evidence="1">Multi-pass membrane protein</topology>
    </subcellularLocation>
</comment>
<dbReference type="PANTHER" id="PTHR39087">
    <property type="entry name" value="UPF0104 MEMBRANE PROTEIN MJ1595"/>
    <property type="match status" value="1"/>
</dbReference>
<evidence type="ECO:0000313" key="8">
    <source>
        <dbReference type="Proteomes" id="UP001241758"/>
    </source>
</evidence>
<dbReference type="EMBL" id="JASCTH010000016">
    <property type="protein sequence ID" value="MDI6101773.1"/>
    <property type="molecule type" value="Genomic_DNA"/>
</dbReference>
<evidence type="ECO:0000256" key="6">
    <source>
        <dbReference type="SAM" id="Phobius"/>
    </source>
</evidence>
<dbReference type="Pfam" id="PF03706">
    <property type="entry name" value="LPG_synthase_TM"/>
    <property type="match status" value="1"/>
</dbReference>
<keyword evidence="2" id="KW-1003">Cell membrane</keyword>
<feature type="transmembrane region" description="Helical" evidence="6">
    <location>
        <begin position="53"/>
        <end position="71"/>
    </location>
</feature>
<keyword evidence="8" id="KW-1185">Reference proteome</keyword>
<feature type="transmembrane region" description="Helical" evidence="6">
    <location>
        <begin position="316"/>
        <end position="333"/>
    </location>
</feature>
<dbReference type="NCBIfam" id="TIGR00374">
    <property type="entry name" value="flippase-like domain"/>
    <property type="match status" value="1"/>
</dbReference>
<dbReference type="PANTHER" id="PTHR39087:SF2">
    <property type="entry name" value="UPF0104 MEMBRANE PROTEIN MJ1595"/>
    <property type="match status" value="1"/>
</dbReference>
<keyword evidence="4 6" id="KW-1133">Transmembrane helix</keyword>
<feature type="transmembrane region" description="Helical" evidence="6">
    <location>
        <begin position="162"/>
        <end position="178"/>
    </location>
</feature>
<organism evidence="7 8">
    <name type="scientific">Actinoplanes sandaracinus</name>
    <dbReference type="NCBI Taxonomy" id="3045177"/>
    <lineage>
        <taxon>Bacteria</taxon>
        <taxon>Bacillati</taxon>
        <taxon>Actinomycetota</taxon>
        <taxon>Actinomycetes</taxon>
        <taxon>Micromonosporales</taxon>
        <taxon>Micromonosporaceae</taxon>
        <taxon>Actinoplanes</taxon>
    </lineage>
</organism>
<proteinExistence type="predicted"/>
<evidence type="ECO:0000256" key="5">
    <source>
        <dbReference type="ARBA" id="ARBA00023136"/>
    </source>
</evidence>
<evidence type="ECO:0000313" key="7">
    <source>
        <dbReference type="EMBL" id="MDI6101773.1"/>
    </source>
</evidence>